<evidence type="ECO:0008006" key="11">
    <source>
        <dbReference type="Google" id="ProtNLM"/>
    </source>
</evidence>
<evidence type="ECO:0000256" key="2">
    <source>
        <dbReference type="ARBA" id="ARBA00022723"/>
    </source>
</evidence>
<dbReference type="InterPro" id="IPR045072">
    <property type="entry name" value="MKRN-like"/>
</dbReference>
<feature type="zinc finger region" description="C3H1-type" evidence="5">
    <location>
        <begin position="4"/>
        <end position="31"/>
    </location>
</feature>
<evidence type="ECO:0000256" key="3">
    <source>
        <dbReference type="ARBA" id="ARBA00022771"/>
    </source>
</evidence>
<keyword evidence="1" id="KW-0808">Transferase</keyword>
<organism evidence="10">
    <name type="scientific">Melampsora larici-populina (strain 98AG31 / pathotype 3-4-7)</name>
    <name type="common">Poplar leaf rust fungus</name>
    <dbReference type="NCBI Taxonomy" id="747676"/>
    <lineage>
        <taxon>Eukaryota</taxon>
        <taxon>Fungi</taxon>
        <taxon>Dikarya</taxon>
        <taxon>Basidiomycota</taxon>
        <taxon>Pucciniomycotina</taxon>
        <taxon>Pucciniomycetes</taxon>
        <taxon>Pucciniales</taxon>
        <taxon>Melampsoraceae</taxon>
        <taxon>Melampsora</taxon>
    </lineage>
</organism>
<evidence type="ECO:0000256" key="1">
    <source>
        <dbReference type="ARBA" id="ARBA00022679"/>
    </source>
</evidence>
<feature type="compositionally biased region" description="Polar residues" evidence="6">
    <location>
        <begin position="456"/>
        <end position="482"/>
    </location>
</feature>
<dbReference type="Proteomes" id="UP000001072">
    <property type="component" value="Unassembled WGS sequence"/>
</dbReference>
<keyword evidence="10" id="KW-1185">Reference proteome</keyword>
<keyword evidence="3 5" id="KW-0863">Zinc-finger</keyword>
<dbReference type="VEuPathDB" id="FungiDB:MELLADRAFT_115435"/>
<dbReference type="GeneID" id="18925598"/>
<evidence type="ECO:0000313" key="10">
    <source>
        <dbReference type="Proteomes" id="UP000001072"/>
    </source>
</evidence>
<dbReference type="PROSITE" id="PS50103">
    <property type="entry name" value="ZF_C3H1"/>
    <property type="match status" value="2"/>
</dbReference>
<feature type="compositionally biased region" description="Basic and acidic residues" evidence="6">
    <location>
        <begin position="73"/>
        <end position="86"/>
    </location>
</feature>
<dbReference type="InterPro" id="IPR036855">
    <property type="entry name" value="Znf_CCCH_sf"/>
</dbReference>
<dbReference type="GO" id="GO:0008270">
    <property type="term" value="F:zinc ion binding"/>
    <property type="evidence" value="ECO:0007669"/>
    <property type="project" value="UniProtKB-KW"/>
</dbReference>
<feature type="region of interest" description="Disordered" evidence="6">
    <location>
        <begin position="294"/>
        <end position="346"/>
    </location>
</feature>
<keyword evidence="2 5" id="KW-0479">Metal-binding</keyword>
<dbReference type="Gene3D" id="3.30.40.10">
    <property type="entry name" value="Zinc/RING finger domain, C3HC4 (zinc finger)"/>
    <property type="match status" value="1"/>
</dbReference>
<feature type="domain" description="RING-type" evidence="7">
    <location>
        <begin position="92"/>
        <end position="144"/>
    </location>
</feature>
<keyword evidence="4 5" id="KW-0862">Zinc</keyword>
<reference evidence="10" key="1">
    <citation type="journal article" date="2011" name="Proc. Natl. Acad. Sci. U.S.A.">
        <title>Obligate biotrophy features unraveled by the genomic analysis of rust fungi.</title>
        <authorList>
            <person name="Duplessis S."/>
            <person name="Cuomo C.A."/>
            <person name="Lin Y.-C."/>
            <person name="Aerts A."/>
            <person name="Tisserant E."/>
            <person name="Veneault-Fourrey C."/>
            <person name="Joly D.L."/>
            <person name="Hacquard S."/>
            <person name="Amselem J."/>
            <person name="Cantarel B.L."/>
            <person name="Chiu R."/>
            <person name="Coutinho P.M."/>
            <person name="Feau N."/>
            <person name="Field M."/>
            <person name="Frey P."/>
            <person name="Gelhaye E."/>
            <person name="Goldberg J."/>
            <person name="Grabherr M.G."/>
            <person name="Kodira C.D."/>
            <person name="Kohler A."/>
            <person name="Kuees U."/>
            <person name="Lindquist E.A."/>
            <person name="Lucas S.M."/>
            <person name="Mago R."/>
            <person name="Mauceli E."/>
            <person name="Morin E."/>
            <person name="Murat C."/>
            <person name="Pangilinan J.L."/>
            <person name="Park R."/>
            <person name="Pearson M."/>
            <person name="Quesneville H."/>
            <person name="Rouhier N."/>
            <person name="Sakthikumar S."/>
            <person name="Salamov A.A."/>
            <person name="Schmutz J."/>
            <person name="Selles B."/>
            <person name="Shapiro H."/>
            <person name="Tanguay P."/>
            <person name="Tuskan G.A."/>
            <person name="Henrissat B."/>
            <person name="Van de Peer Y."/>
            <person name="Rouze P."/>
            <person name="Ellis J.G."/>
            <person name="Dodds P.N."/>
            <person name="Schein J.E."/>
            <person name="Zhong S."/>
            <person name="Hamelin R.C."/>
            <person name="Grigoriev I.V."/>
            <person name="Szabo L.J."/>
            <person name="Martin F."/>
        </authorList>
    </citation>
    <scope>NUCLEOTIDE SEQUENCE [LARGE SCALE GENOMIC DNA]</scope>
    <source>
        <strain evidence="10">98AG31 / pathotype 3-4-7</strain>
    </source>
</reference>
<feature type="domain" description="C3H1-type" evidence="8">
    <location>
        <begin position="174"/>
        <end position="202"/>
    </location>
</feature>
<evidence type="ECO:0000259" key="7">
    <source>
        <dbReference type="PROSITE" id="PS50089"/>
    </source>
</evidence>
<dbReference type="SMART" id="SM00184">
    <property type="entry name" value="RING"/>
    <property type="match status" value="1"/>
</dbReference>
<feature type="compositionally biased region" description="Basic and acidic residues" evidence="6">
    <location>
        <begin position="296"/>
        <end position="308"/>
    </location>
</feature>
<dbReference type="SUPFAM" id="SSF57850">
    <property type="entry name" value="RING/U-box"/>
    <property type="match status" value="1"/>
</dbReference>
<accession>F4RAG7</accession>
<feature type="zinc finger region" description="C3H1-type" evidence="5">
    <location>
        <begin position="174"/>
        <end position="202"/>
    </location>
</feature>
<dbReference type="InterPro" id="IPR001841">
    <property type="entry name" value="Znf_RING"/>
</dbReference>
<dbReference type="Pfam" id="PF00097">
    <property type="entry name" value="zf-C3HC4"/>
    <property type="match status" value="1"/>
</dbReference>
<dbReference type="GO" id="GO:0000209">
    <property type="term" value="P:protein polyubiquitination"/>
    <property type="evidence" value="ECO:0007669"/>
    <property type="project" value="InterPro"/>
</dbReference>
<feature type="compositionally biased region" description="Low complexity" evidence="6">
    <location>
        <begin position="483"/>
        <end position="501"/>
    </location>
</feature>
<evidence type="ECO:0000313" key="9">
    <source>
        <dbReference type="EMBL" id="EGG10785.1"/>
    </source>
</evidence>
<dbReference type="eggNOG" id="KOG1039">
    <property type="taxonomic scope" value="Eukaryota"/>
</dbReference>
<feature type="compositionally biased region" description="Low complexity" evidence="6">
    <location>
        <begin position="539"/>
        <end position="551"/>
    </location>
</feature>
<dbReference type="InParanoid" id="F4RAG7"/>
<dbReference type="SUPFAM" id="SSF90229">
    <property type="entry name" value="CCCH zinc finger"/>
    <property type="match status" value="2"/>
</dbReference>
<evidence type="ECO:0000256" key="5">
    <source>
        <dbReference type="PROSITE-ProRule" id="PRU00723"/>
    </source>
</evidence>
<dbReference type="InterPro" id="IPR013083">
    <property type="entry name" value="Znf_RING/FYVE/PHD"/>
</dbReference>
<dbReference type="STRING" id="747676.F4RAG7"/>
<protein>
    <recommendedName>
        <fullName evidence="11">RING-type E3 ubiquitin transferase</fullName>
    </recommendedName>
</protein>
<dbReference type="HOGENOM" id="CLU_446931_0_0_1"/>
<dbReference type="PROSITE" id="PS00518">
    <property type="entry name" value="ZF_RING_1"/>
    <property type="match status" value="1"/>
</dbReference>
<dbReference type="InterPro" id="IPR000571">
    <property type="entry name" value="Znf_CCCH"/>
</dbReference>
<feature type="domain" description="C3H1-type" evidence="8">
    <location>
        <begin position="4"/>
        <end position="31"/>
    </location>
</feature>
<dbReference type="GO" id="GO:0061630">
    <property type="term" value="F:ubiquitin protein ligase activity"/>
    <property type="evidence" value="ECO:0007669"/>
    <property type="project" value="InterPro"/>
</dbReference>
<name>F4RAG7_MELLP</name>
<evidence type="ECO:0000256" key="4">
    <source>
        <dbReference type="ARBA" id="ARBA00022833"/>
    </source>
</evidence>
<dbReference type="EMBL" id="GL883094">
    <property type="protein sequence ID" value="EGG10785.1"/>
    <property type="molecule type" value="Genomic_DNA"/>
</dbReference>
<evidence type="ECO:0000259" key="8">
    <source>
        <dbReference type="PROSITE" id="PS50103"/>
    </source>
</evidence>
<dbReference type="InterPro" id="IPR017907">
    <property type="entry name" value="Znf_RING_CS"/>
</dbReference>
<gene>
    <name evidence="9" type="ORF">MELLADRAFT_115435</name>
</gene>
<feature type="region of interest" description="Disordered" evidence="6">
    <location>
        <begin position="400"/>
        <end position="551"/>
    </location>
</feature>
<dbReference type="PROSITE" id="PS50089">
    <property type="entry name" value="ZF_RING_2"/>
    <property type="match status" value="1"/>
</dbReference>
<dbReference type="KEGG" id="mlr:MELLADRAFT_115435"/>
<feature type="region of interest" description="Disordered" evidence="6">
    <location>
        <begin position="37"/>
        <end position="87"/>
    </location>
</feature>
<dbReference type="PANTHER" id="PTHR11224">
    <property type="entry name" value="MAKORIN-RELATED"/>
    <property type="match status" value="1"/>
</dbReference>
<dbReference type="InterPro" id="IPR018957">
    <property type="entry name" value="Znf_C3HC4_RING-type"/>
</dbReference>
<sequence>MSSFVSARPCRYYKAGYCWRGSSCGFHHSELTNTSIRHTPHDLPSKPPHLPPILDDEHENPETPIASTSTSKPVDKSNKPSELPEKDPDETCGICLDYPETYYGLLCSCSHVFCLPCIRNWRTQRGKSSDQVSMGILRRCPLCRIESTYLVQSPKFYPNGSKQKDLIVKATREKWAEKPCKNFNRFGNCSFGKECFYKHVNFDGQIVELPHTHQEWLSTRAEPDFPGTSLVQRATGNGLEPMHMLARLLTNQPTVRDYLVRVTGSTVEEVDLLLQRFASGQRLERPIVFGHRGSRVARETETGQREGQDASVQNSVSQEPVIATDAEQSDAIQSGVGRSSDGETRLADTHAREANEHIDPRITSDVELRSGHELIVNNEVPQNVAVREVEITEVASENCDGVVDQLPTPGPSALVGGTHNGERDQISSSSSVESTGEPTTHGVIPTAELNDELVIPQTTSEPTNRVTLTPSIEPSTSSTQPEQTAVQVSTTTQSDSTTSTQPQLGSQPNPTNPPPEAQSTTNPSTDPIPPPIPIPDPTQPTSTTSNEETSISLSQNVAPLARAILGPDLQRVADEVERHIMELVSDFLSLDESVEVSRLATRWLRGIIGLN</sequence>
<dbReference type="PANTHER" id="PTHR11224:SF10">
    <property type="entry name" value="IP09428P-RELATED"/>
    <property type="match status" value="1"/>
</dbReference>
<dbReference type="Pfam" id="PF00642">
    <property type="entry name" value="zf-CCCH"/>
    <property type="match status" value="2"/>
</dbReference>
<dbReference type="RefSeq" id="XP_007406254.1">
    <property type="nucleotide sequence ID" value="XM_007406192.1"/>
</dbReference>
<evidence type="ECO:0000256" key="6">
    <source>
        <dbReference type="SAM" id="MobiDB-lite"/>
    </source>
</evidence>
<feature type="compositionally biased region" description="Pro residues" evidence="6">
    <location>
        <begin position="526"/>
        <end position="538"/>
    </location>
</feature>
<dbReference type="SMART" id="SM00356">
    <property type="entry name" value="ZnF_C3H1"/>
    <property type="match status" value="2"/>
</dbReference>
<dbReference type="AlphaFoldDB" id="F4RAG7"/>
<dbReference type="OrthoDB" id="250836at2759"/>
<proteinExistence type="predicted"/>
<dbReference type="CDD" id="cd16521">
    <property type="entry name" value="RING-HC_MKRN"/>
    <property type="match status" value="1"/>
</dbReference>